<dbReference type="AlphaFoldDB" id="A0A7J8DIP9"/>
<proteinExistence type="predicted"/>
<protein>
    <submittedName>
        <fullName evidence="1">Uncharacterized protein</fullName>
    </submittedName>
</protein>
<reference evidence="1 2" key="1">
    <citation type="journal article" date="2020" name="Nature">
        <title>Six reference-quality genomes reveal evolution of bat adaptations.</title>
        <authorList>
            <person name="Jebb D."/>
            <person name="Huang Z."/>
            <person name="Pippel M."/>
            <person name="Hughes G.M."/>
            <person name="Lavrichenko K."/>
            <person name="Devanna P."/>
            <person name="Winkler S."/>
            <person name="Jermiin L.S."/>
            <person name="Skirmuntt E.C."/>
            <person name="Katzourakis A."/>
            <person name="Burkitt-Gray L."/>
            <person name="Ray D.A."/>
            <person name="Sullivan K.A.M."/>
            <person name="Roscito J.G."/>
            <person name="Kirilenko B.M."/>
            <person name="Davalos L.M."/>
            <person name="Corthals A.P."/>
            <person name="Power M.L."/>
            <person name="Jones G."/>
            <person name="Ransome R.D."/>
            <person name="Dechmann D.K.N."/>
            <person name="Locatelli A.G."/>
            <person name="Puechmaille S.J."/>
            <person name="Fedrigo O."/>
            <person name="Jarvis E.D."/>
            <person name="Hiller M."/>
            <person name="Vernes S.C."/>
            <person name="Myers E.W."/>
            <person name="Teeling E.C."/>
        </authorList>
    </citation>
    <scope>NUCLEOTIDE SEQUENCE [LARGE SCALE GENOMIC DNA]</scope>
    <source>
        <strain evidence="1">MRouAeg1</strain>
        <tissue evidence="1">Muscle</tissue>
    </source>
</reference>
<dbReference type="Proteomes" id="UP000593571">
    <property type="component" value="Unassembled WGS sequence"/>
</dbReference>
<keyword evidence="2" id="KW-1185">Reference proteome</keyword>
<dbReference type="EMBL" id="JACASE010000012">
    <property type="protein sequence ID" value="KAF6422906.1"/>
    <property type="molecule type" value="Genomic_DNA"/>
</dbReference>
<sequence>MCPFRCRELDGTIYLLRKDVRCQLDTLFGGRCFQVSCWLNVLSFCSNICRFAASRSPNGCTATASRSSQGLVQATKYGVHPDGKRKEHAFSFHPGTKTFPRSPFTSHLFGQKGGLMDSEGGRTKEHLAFSAAALGGGRGGGKRNDQPKCLSRTDQFRFFLSLYPILRSHCLSTASRPWKRALTSPPPHS</sequence>
<evidence type="ECO:0000313" key="2">
    <source>
        <dbReference type="Proteomes" id="UP000593571"/>
    </source>
</evidence>
<accession>A0A7J8DIP9</accession>
<evidence type="ECO:0000313" key="1">
    <source>
        <dbReference type="EMBL" id="KAF6422906.1"/>
    </source>
</evidence>
<comment type="caution">
    <text evidence="1">The sequence shown here is derived from an EMBL/GenBank/DDBJ whole genome shotgun (WGS) entry which is preliminary data.</text>
</comment>
<name>A0A7J8DIP9_ROUAE</name>
<organism evidence="1 2">
    <name type="scientific">Rousettus aegyptiacus</name>
    <name type="common">Egyptian fruit bat</name>
    <name type="synonym">Pteropus aegyptiacus</name>
    <dbReference type="NCBI Taxonomy" id="9407"/>
    <lineage>
        <taxon>Eukaryota</taxon>
        <taxon>Metazoa</taxon>
        <taxon>Chordata</taxon>
        <taxon>Craniata</taxon>
        <taxon>Vertebrata</taxon>
        <taxon>Euteleostomi</taxon>
        <taxon>Mammalia</taxon>
        <taxon>Eutheria</taxon>
        <taxon>Laurasiatheria</taxon>
        <taxon>Chiroptera</taxon>
        <taxon>Yinpterochiroptera</taxon>
        <taxon>Pteropodoidea</taxon>
        <taxon>Pteropodidae</taxon>
        <taxon>Rousettinae</taxon>
        <taxon>Rousettus</taxon>
    </lineage>
</organism>
<gene>
    <name evidence="1" type="ORF">HJG63_008692</name>
</gene>